<dbReference type="Proteomes" id="UP000515369">
    <property type="component" value="Chromosome"/>
</dbReference>
<dbReference type="RefSeq" id="WP_182457707.1">
    <property type="nucleotide sequence ID" value="NZ_CP059732.1"/>
</dbReference>
<proteinExistence type="predicted"/>
<dbReference type="InterPro" id="IPR019546">
    <property type="entry name" value="TAT_signal_bac_arc"/>
</dbReference>
<evidence type="ECO:0000259" key="1">
    <source>
        <dbReference type="SMART" id="SM01008"/>
    </source>
</evidence>
<accession>A0A7G5GP01</accession>
<dbReference type="EMBL" id="CP059732">
    <property type="protein sequence ID" value="QMW00593.1"/>
    <property type="molecule type" value="Genomic_DNA"/>
</dbReference>
<dbReference type="KEGG" id="sfol:H3H32_21645"/>
<organism evidence="2 3">
    <name type="scientific">Spirosoma foliorum</name>
    <dbReference type="NCBI Taxonomy" id="2710596"/>
    <lineage>
        <taxon>Bacteria</taxon>
        <taxon>Pseudomonadati</taxon>
        <taxon>Bacteroidota</taxon>
        <taxon>Cytophagia</taxon>
        <taxon>Cytophagales</taxon>
        <taxon>Cytophagaceae</taxon>
        <taxon>Spirosoma</taxon>
    </lineage>
</organism>
<protein>
    <submittedName>
        <fullName evidence="2">Xanthine dehydrogenase family protein molybdopterin-binding subunit</fullName>
    </submittedName>
</protein>
<dbReference type="GO" id="GO:0016491">
    <property type="term" value="F:oxidoreductase activity"/>
    <property type="evidence" value="ECO:0007669"/>
    <property type="project" value="InterPro"/>
</dbReference>
<dbReference type="PROSITE" id="PS51318">
    <property type="entry name" value="TAT"/>
    <property type="match status" value="1"/>
</dbReference>
<feature type="domain" description="Aldehyde oxidase/xanthine dehydrogenase a/b hammerhead" evidence="1">
    <location>
        <begin position="209"/>
        <end position="295"/>
    </location>
</feature>
<dbReference type="Pfam" id="PF20256">
    <property type="entry name" value="MoCoBD_2"/>
    <property type="match status" value="2"/>
</dbReference>
<dbReference type="PANTHER" id="PTHR47495:SF2">
    <property type="entry name" value="ALDEHYDE DEHYDROGENASE"/>
    <property type="match status" value="1"/>
</dbReference>
<dbReference type="InterPro" id="IPR012368">
    <property type="entry name" value="OxRdtase_Mopterin-bd_su_IorB"/>
</dbReference>
<dbReference type="NCBIfam" id="TIGR01409">
    <property type="entry name" value="TAT_signal_seq"/>
    <property type="match status" value="1"/>
</dbReference>
<dbReference type="PANTHER" id="PTHR47495">
    <property type="entry name" value="ALDEHYDE DEHYDROGENASE"/>
    <property type="match status" value="1"/>
</dbReference>
<name>A0A7G5GP01_9BACT</name>
<dbReference type="InterPro" id="IPR046867">
    <property type="entry name" value="AldOxase/xan_DH_MoCoBD2"/>
</dbReference>
<dbReference type="SMART" id="SM01008">
    <property type="entry name" value="Ald_Xan_dh_C"/>
    <property type="match status" value="1"/>
</dbReference>
<dbReference type="PIRSF" id="PIRSF036389">
    <property type="entry name" value="IOR_B"/>
    <property type="match status" value="1"/>
</dbReference>
<evidence type="ECO:0000313" key="3">
    <source>
        <dbReference type="Proteomes" id="UP000515369"/>
    </source>
</evidence>
<keyword evidence="3" id="KW-1185">Reference proteome</keyword>
<reference evidence="2 3" key="1">
    <citation type="submission" date="2020-07" db="EMBL/GenBank/DDBJ databases">
        <title>Spirosoma foliorum sp. nov., isolated from the leaves on the Nejang mountain Korea, Republic of.</title>
        <authorList>
            <person name="Ho H."/>
            <person name="Lee Y.-J."/>
            <person name="Nurcahyanto D.-A."/>
            <person name="Kim S.-G."/>
        </authorList>
    </citation>
    <scope>NUCLEOTIDE SEQUENCE [LARGE SCALE GENOMIC DNA]</scope>
    <source>
        <strain evidence="2 3">PL0136</strain>
    </source>
</reference>
<dbReference type="InterPro" id="IPR006311">
    <property type="entry name" value="TAT_signal"/>
</dbReference>
<evidence type="ECO:0000313" key="2">
    <source>
        <dbReference type="EMBL" id="QMW00593.1"/>
    </source>
</evidence>
<dbReference type="InterPro" id="IPR008274">
    <property type="entry name" value="AldOxase/xan_DH_MoCoBD1"/>
</dbReference>
<dbReference type="InterPro" id="IPR037165">
    <property type="entry name" value="AldOxase/xan_DH_Mopterin-bd_sf"/>
</dbReference>
<dbReference type="Gene3D" id="3.90.1170.50">
    <property type="entry name" value="Aldehyde oxidase/xanthine dehydrogenase, a/b hammerhead"/>
    <property type="match status" value="1"/>
</dbReference>
<dbReference type="Gene3D" id="3.30.365.10">
    <property type="entry name" value="Aldehyde oxidase/xanthine dehydrogenase, molybdopterin binding domain"/>
    <property type="match status" value="4"/>
</dbReference>
<dbReference type="InterPro" id="IPR000674">
    <property type="entry name" value="Ald_Oxase/Xan_DH_a/b"/>
</dbReference>
<sequence>MKQTNGLSRRDFIRQTSLLGIALTIGTYGVASGVPEIINVQTTGKTGIELLAWISIDTSGKVTLRNHRSEMGQGTFQAIPQMIAEELEVNLDQVTVVFAAANPKKFGPQPQEGSFSVRGWYKQLLQIGASAREMLIAVAAKQWNAERSDCYAENGQVIHRPSGKKLGYGLLVEEASKLTPPQNVPLKLRKDYKIIGKPMRRQDTPLKTNGTAQFGLDKKVPGMLYAVVERSPRFRGKVTRFDASKTKAVPGVKNVFMVQRAVFGTLTEGVAVVANSLWAAMQGRKLLSVEWDDSGFDHLDSGQLSAQMRENLGKPGPSEKFEAVWQSSVRKIDAIYETPYQSHSCMEPLNCIAHVQENRIDIWGPIQEANWIQADLSERMGIPKENVTVNMTFLGGGFGRKGFTDYPHEAALISKTMKAPVQVVWTREDDMRTGPFRTGASYACKGGVDKNGQILAFQMITAAQWIGQEWSPKPYPDPEPPSYNNGTTEGMLHSYLKAIPHYSFCGVGTRAPIPVLWWRSVYASTNGFAAESFIDELAHLAETDPLTFRRNHLPDKRYAALVDQLETISGWKSRGKQAGWGVAITECFGGICGHIVQVSRKADGKLRINKVIALIDCGWYVNPDIIRAQVEGSIIMGLGAAIKHATTFKDGKAVHQNFNTYEMPRITDTPYIEVHIMENDEPAGGVGEPGLPPFAPALCNAIFDLTGKRIRMLPFNLEDV</sequence>
<gene>
    <name evidence="2" type="ORF">H3H32_21645</name>
</gene>
<dbReference type="SUPFAM" id="SSF56003">
    <property type="entry name" value="Molybdenum cofactor-binding domain"/>
    <property type="match status" value="2"/>
</dbReference>
<dbReference type="AlphaFoldDB" id="A0A7G5GP01"/>
<dbReference type="Pfam" id="PF02738">
    <property type="entry name" value="MoCoBD_1"/>
    <property type="match status" value="1"/>
</dbReference>
<dbReference type="InterPro" id="IPR052516">
    <property type="entry name" value="N-heterocyclic_Hydroxylase"/>
</dbReference>